<dbReference type="InParanoid" id="A0A409XV01"/>
<sequence>MIITPNIQNASQALCAVGEDTEMGDSADSSMDQEKPAVAPESKRKRSIIQKFNDEIGNICDAIAELECCVDKLHKKAPLVQTVSTSGAIASISRSVAGSRAMSIPHPGPILPSVVIGHQDSPAPTLNYVVCDLI</sequence>
<accession>A0A409XV01</accession>
<reference evidence="2 3" key="1">
    <citation type="journal article" date="2018" name="Evol. Lett.">
        <title>Horizontal gene cluster transfer increased hallucinogenic mushroom diversity.</title>
        <authorList>
            <person name="Reynolds H.T."/>
            <person name="Vijayakumar V."/>
            <person name="Gluck-Thaler E."/>
            <person name="Korotkin H.B."/>
            <person name="Matheny P.B."/>
            <person name="Slot J.C."/>
        </authorList>
    </citation>
    <scope>NUCLEOTIDE SEQUENCE [LARGE SCALE GENOMIC DNA]</scope>
    <source>
        <strain evidence="2 3">2631</strain>
    </source>
</reference>
<evidence type="ECO:0000313" key="3">
    <source>
        <dbReference type="Proteomes" id="UP000283269"/>
    </source>
</evidence>
<keyword evidence="3" id="KW-1185">Reference proteome</keyword>
<feature type="region of interest" description="Disordered" evidence="1">
    <location>
        <begin position="21"/>
        <end position="44"/>
    </location>
</feature>
<dbReference type="Proteomes" id="UP000283269">
    <property type="component" value="Unassembled WGS sequence"/>
</dbReference>
<proteinExistence type="predicted"/>
<dbReference type="AlphaFoldDB" id="A0A409XV01"/>
<comment type="caution">
    <text evidence="2">The sequence shown here is derived from an EMBL/GenBank/DDBJ whole genome shotgun (WGS) entry which is preliminary data.</text>
</comment>
<gene>
    <name evidence="2" type="ORF">CVT25_009390</name>
</gene>
<evidence type="ECO:0000313" key="2">
    <source>
        <dbReference type="EMBL" id="PPQ94659.1"/>
    </source>
</evidence>
<name>A0A409XV01_PSICY</name>
<dbReference type="EMBL" id="NHYD01000278">
    <property type="protein sequence ID" value="PPQ94659.1"/>
    <property type="molecule type" value="Genomic_DNA"/>
</dbReference>
<protein>
    <submittedName>
        <fullName evidence="2">Uncharacterized protein</fullName>
    </submittedName>
</protein>
<evidence type="ECO:0000256" key="1">
    <source>
        <dbReference type="SAM" id="MobiDB-lite"/>
    </source>
</evidence>
<organism evidence="2 3">
    <name type="scientific">Psilocybe cyanescens</name>
    <dbReference type="NCBI Taxonomy" id="93625"/>
    <lineage>
        <taxon>Eukaryota</taxon>
        <taxon>Fungi</taxon>
        <taxon>Dikarya</taxon>
        <taxon>Basidiomycota</taxon>
        <taxon>Agaricomycotina</taxon>
        <taxon>Agaricomycetes</taxon>
        <taxon>Agaricomycetidae</taxon>
        <taxon>Agaricales</taxon>
        <taxon>Agaricineae</taxon>
        <taxon>Strophariaceae</taxon>
        <taxon>Psilocybe</taxon>
    </lineage>
</organism>